<sequence length="150" mass="16929">MPWTPEDLEKVQETFREEIEQHTITLDVVRNKVGTNKQLQGMSPRRIYDKLKKSLNQQSLNAKSNVTVDPPKECESLHDKIERIAACSTENESVTHGGHSSVSIISPTERSTGIFSDEEVITIKEMFSDMILGKPISKAEIENRCSKTVE</sequence>
<comment type="caution">
    <text evidence="1">The sequence shown here is derived from an EMBL/GenBank/DDBJ whole genome shotgun (WGS) entry which is preliminary data.</text>
</comment>
<name>A0A7D9ENC7_PARCT</name>
<dbReference type="AlphaFoldDB" id="A0A7D9ENC7"/>
<evidence type="ECO:0000313" key="1">
    <source>
        <dbReference type="EMBL" id="CAB4014016.1"/>
    </source>
</evidence>
<reference evidence="1" key="1">
    <citation type="submission" date="2020-04" db="EMBL/GenBank/DDBJ databases">
        <authorList>
            <person name="Alioto T."/>
            <person name="Alioto T."/>
            <person name="Gomez Garrido J."/>
        </authorList>
    </citation>
    <scope>NUCLEOTIDE SEQUENCE</scope>
    <source>
        <strain evidence="1">A484AB</strain>
    </source>
</reference>
<proteinExistence type="predicted"/>
<keyword evidence="2" id="KW-1185">Reference proteome</keyword>
<accession>A0A7D9ENC7</accession>
<protein>
    <submittedName>
        <fullName evidence="1">Uncharacterized protein</fullName>
    </submittedName>
</protein>
<gene>
    <name evidence="1" type="ORF">PACLA_8A013475</name>
</gene>
<dbReference type="EMBL" id="CACRXK020008114">
    <property type="protein sequence ID" value="CAB4014016.1"/>
    <property type="molecule type" value="Genomic_DNA"/>
</dbReference>
<organism evidence="1 2">
    <name type="scientific">Paramuricea clavata</name>
    <name type="common">Red gorgonian</name>
    <name type="synonym">Violescent sea-whip</name>
    <dbReference type="NCBI Taxonomy" id="317549"/>
    <lineage>
        <taxon>Eukaryota</taxon>
        <taxon>Metazoa</taxon>
        <taxon>Cnidaria</taxon>
        <taxon>Anthozoa</taxon>
        <taxon>Octocorallia</taxon>
        <taxon>Malacalcyonacea</taxon>
        <taxon>Plexauridae</taxon>
        <taxon>Paramuricea</taxon>
    </lineage>
</organism>
<dbReference type="Proteomes" id="UP001152795">
    <property type="component" value="Unassembled WGS sequence"/>
</dbReference>
<feature type="non-terminal residue" evidence="1">
    <location>
        <position position="150"/>
    </location>
</feature>
<evidence type="ECO:0000313" key="2">
    <source>
        <dbReference type="Proteomes" id="UP001152795"/>
    </source>
</evidence>
<dbReference type="OrthoDB" id="5959922at2759"/>